<dbReference type="SUPFAM" id="SSF54160">
    <property type="entry name" value="Chromo domain-like"/>
    <property type="match status" value="1"/>
</dbReference>
<feature type="compositionally biased region" description="Low complexity" evidence="3">
    <location>
        <begin position="171"/>
        <end position="186"/>
    </location>
</feature>
<evidence type="ECO:0000313" key="5">
    <source>
        <dbReference type="EMBL" id="JAV27220.1"/>
    </source>
</evidence>
<feature type="compositionally biased region" description="Low complexity" evidence="3">
    <location>
        <begin position="314"/>
        <end position="325"/>
    </location>
</feature>
<keyword evidence="2" id="KW-0539">Nucleus</keyword>
<reference evidence="5" key="1">
    <citation type="submission" date="2017-01" db="EMBL/GenBank/DDBJ databases">
        <title>A deep insight into the sialotranscriptome of adult male and female Cluex tarsalis mosquitoes.</title>
        <authorList>
            <person name="Ribeiro J.M."/>
            <person name="Moreira F."/>
            <person name="Bernard K.A."/>
            <person name="Calvo E."/>
        </authorList>
    </citation>
    <scope>NUCLEOTIDE SEQUENCE</scope>
    <source>
        <strain evidence="5">Kern County</strain>
        <tissue evidence="5">Salivary glands</tissue>
    </source>
</reference>
<dbReference type="SMART" id="SM00298">
    <property type="entry name" value="CHROMO"/>
    <property type="match status" value="1"/>
</dbReference>
<feature type="compositionally biased region" description="Basic and acidic residues" evidence="3">
    <location>
        <begin position="187"/>
        <end position="208"/>
    </location>
</feature>
<dbReference type="CDD" id="cd18644">
    <property type="entry name" value="CD_polycomb"/>
    <property type="match status" value="1"/>
</dbReference>
<dbReference type="InterPro" id="IPR033773">
    <property type="entry name" value="CBX7_C"/>
</dbReference>
<sequence>MENPDDRVYAAEKIMKKRVRSGKAEYLVKWKGWSTRHNTWEPEENILDIRLIDIFERSLRGGSTPNKRKRKPRIESSDEEDTTPEPAPAPAPVVVASPEPEPEPEPVAAAAVPVKELVTIKKEKEDKPSKKEKEKDGESSKTAAASVAGSKDKSEVAVPPAQVPSLKISISQSADNDTASNSSDDQPLSHKDVAGTMRKAEVLSKEGKVGVTIKTSPDEGSGGSTSSGPAAKIPRLETTTVPAAAATITTPVPKAELKPAAPLSPDTPASRPESNIPPAENHLQAAPPAAVALAPPAAAPQEEHSPKRPDLPVSNNNTINNNHSSNGKHPQQQHHLTLSPRAAPPQLWLPRAQVTDQVFITDVTVNLETVTIRECKTERGFFKARDLKDQLKSDICN</sequence>
<proteinExistence type="predicted"/>
<evidence type="ECO:0000256" key="3">
    <source>
        <dbReference type="SAM" id="MobiDB-lite"/>
    </source>
</evidence>
<dbReference type="PROSITE" id="PS50013">
    <property type="entry name" value="CHROMO_2"/>
    <property type="match status" value="1"/>
</dbReference>
<feature type="compositionally biased region" description="Polar residues" evidence="3">
    <location>
        <begin position="327"/>
        <end position="336"/>
    </location>
</feature>
<dbReference type="Gene3D" id="2.40.50.40">
    <property type="match status" value="1"/>
</dbReference>
<dbReference type="GO" id="GO:0000122">
    <property type="term" value="P:negative regulation of transcription by RNA polymerase II"/>
    <property type="evidence" value="ECO:0007669"/>
    <property type="project" value="TreeGrafter"/>
</dbReference>
<dbReference type="PANTHER" id="PTHR46389:SF3">
    <property type="entry name" value="POLYCOMB GROUP PROTEIN PC"/>
    <property type="match status" value="1"/>
</dbReference>
<dbReference type="PROSITE" id="PS00598">
    <property type="entry name" value="CHROMO_1"/>
    <property type="match status" value="1"/>
</dbReference>
<feature type="domain" description="Chromo" evidence="4">
    <location>
        <begin position="9"/>
        <end position="67"/>
    </location>
</feature>
<dbReference type="GO" id="GO:0003682">
    <property type="term" value="F:chromatin binding"/>
    <property type="evidence" value="ECO:0007669"/>
    <property type="project" value="TreeGrafter"/>
</dbReference>
<dbReference type="GO" id="GO:0000785">
    <property type="term" value="C:chromatin"/>
    <property type="evidence" value="ECO:0007669"/>
    <property type="project" value="TreeGrafter"/>
</dbReference>
<organism evidence="5">
    <name type="scientific">Culex tarsalis</name>
    <name type="common">Encephalitis mosquito</name>
    <dbReference type="NCBI Taxonomy" id="7177"/>
    <lineage>
        <taxon>Eukaryota</taxon>
        <taxon>Metazoa</taxon>
        <taxon>Ecdysozoa</taxon>
        <taxon>Arthropoda</taxon>
        <taxon>Hexapoda</taxon>
        <taxon>Insecta</taxon>
        <taxon>Pterygota</taxon>
        <taxon>Neoptera</taxon>
        <taxon>Endopterygota</taxon>
        <taxon>Diptera</taxon>
        <taxon>Nematocera</taxon>
        <taxon>Culicoidea</taxon>
        <taxon>Culicidae</taxon>
        <taxon>Culicinae</taxon>
        <taxon>Culicini</taxon>
        <taxon>Culex</taxon>
        <taxon>Culex</taxon>
    </lineage>
</organism>
<feature type="region of interest" description="Disordered" evidence="3">
    <location>
        <begin position="57"/>
        <end position="281"/>
    </location>
</feature>
<feature type="region of interest" description="Disordered" evidence="3">
    <location>
        <begin position="293"/>
        <end position="337"/>
    </location>
</feature>
<comment type="subcellular location">
    <subcellularLocation>
        <location evidence="1">Nucleus</location>
    </subcellularLocation>
</comment>
<dbReference type="InterPro" id="IPR023780">
    <property type="entry name" value="Chromo_domain"/>
</dbReference>
<dbReference type="EMBL" id="GFDL01007825">
    <property type="protein sequence ID" value="JAV27220.1"/>
    <property type="molecule type" value="Transcribed_RNA"/>
</dbReference>
<dbReference type="InterPro" id="IPR017984">
    <property type="entry name" value="Chromo_dom_subgr"/>
</dbReference>
<evidence type="ECO:0000256" key="1">
    <source>
        <dbReference type="ARBA" id="ARBA00004123"/>
    </source>
</evidence>
<evidence type="ECO:0000256" key="2">
    <source>
        <dbReference type="ARBA" id="ARBA00023242"/>
    </source>
</evidence>
<feature type="compositionally biased region" description="Basic and acidic residues" evidence="3">
    <location>
        <begin position="301"/>
        <end position="310"/>
    </location>
</feature>
<dbReference type="PRINTS" id="PR00504">
    <property type="entry name" value="CHROMODOMAIN"/>
</dbReference>
<dbReference type="PANTHER" id="PTHR46389">
    <property type="entry name" value="POLYCOMB GROUP PROTEIN PC"/>
    <property type="match status" value="1"/>
</dbReference>
<dbReference type="InterPro" id="IPR023779">
    <property type="entry name" value="Chromodomain_CS"/>
</dbReference>
<accession>A0A1Q3FI39</accession>
<dbReference type="Pfam" id="PF17218">
    <property type="entry name" value="CBX7_C"/>
    <property type="match status" value="1"/>
</dbReference>
<dbReference type="GO" id="GO:0035102">
    <property type="term" value="C:PRC1 complex"/>
    <property type="evidence" value="ECO:0007669"/>
    <property type="project" value="TreeGrafter"/>
</dbReference>
<name>A0A1Q3FI39_CULTA</name>
<dbReference type="InterPro" id="IPR052458">
    <property type="entry name" value="PcG_PRC1-like_component"/>
</dbReference>
<protein>
    <submittedName>
        <fullName evidence="5">Putative polycomb protein</fullName>
    </submittedName>
</protein>
<feature type="compositionally biased region" description="Low complexity" evidence="3">
    <location>
        <begin position="238"/>
        <end position="253"/>
    </location>
</feature>
<evidence type="ECO:0000259" key="4">
    <source>
        <dbReference type="PROSITE" id="PS50013"/>
    </source>
</evidence>
<dbReference type="AlphaFoldDB" id="A0A1Q3FI39"/>
<dbReference type="InterPro" id="IPR016197">
    <property type="entry name" value="Chromo-like_dom_sf"/>
</dbReference>
<dbReference type="InterPro" id="IPR000953">
    <property type="entry name" value="Chromo/chromo_shadow_dom"/>
</dbReference>
<feature type="compositionally biased region" description="Basic and acidic residues" evidence="3">
    <location>
        <begin position="118"/>
        <end position="139"/>
    </location>
</feature>
<dbReference type="Pfam" id="PF00385">
    <property type="entry name" value="Chromo"/>
    <property type="match status" value="1"/>
</dbReference>